<feature type="region of interest" description="Disordered" evidence="1">
    <location>
        <begin position="702"/>
        <end position="726"/>
    </location>
</feature>
<proteinExistence type="predicted"/>
<name>A0A1X2IBB3_9FUNG</name>
<gene>
    <name evidence="2" type="ORF">BCR42DRAFT_73007</name>
</gene>
<feature type="compositionally biased region" description="Polar residues" evidence="1">
    <location>
        <begin position="374"/>
        <end position="390"/>
    </location>
</feature>
<sequence length="923" mass="100977">MDLLSPSLVSPGNTSRGFIYTHPDTNAQPENDWSDRDLIPIQLKSSSKLNIEGLSPIIPSSPIGSRRSSLSKSRRSSISSIKSYHCTSDGPISPVKVSSSASSAVSTGLLDYSEHSHQPPSIFAQETLFYSKKTPYTSAATTPVRERMSFLYETDEQQSHILDRNGNFEVSGIDNQPEVDPLEDYALNYSFDAPLKLASSRHRQSSCYQQDQWNPQAALERLQHTSEFIMRHHGQKSPSSLKMPTSIKKTKEDNRQVNESPESQYALDAITIDKSPQEDIVGQFYASGSSSPRTPVVQGLEDNLAAEIEAAKEQHRQHQRESLSLLRPRAAVASLLEAELDLSKSNLFNRRNDHSYNHHTNNNNNSNTERNRSSFLPGNSTEYPSYSTPAKTIGAAGLHDIGSSENHCEPDSTTPTSNVYEINEQLDQELQQQHQGVDYQNADESSTAYFDASVIEVARRKLIALTQNVSVTSMSSTATMNEGQDDNSHPDVSHNGSLENLSRYSFSPAHFEDTAYQQTPTISTTFGEQSLGLTSSTTSTLHEKMQVVDQHSEDMRHLHPTTDDEMNLNVYSETSNHDDEDYNISDQTVSTWLSLTADNIVDPTQYTDGTIESIENNHEETLAEGSTNSGSCYSEDDDSNIIISTIDYITERDETDTISISETMHTHSHVEETDNTSLTTSSAPQLPALEIDLLDSVDRDEIQLSPSPSLTPSPSPVAASPRQSTVREPLSAMNLSMVLAIRDEATTSAISASEDGDTTFLSAVDGSLTPGGSSSISSTVEWYTVGSSTPVIEENDSDSGSVEEHETAVSLLEMRTHTYTTTGNDPDATAMTSSYSKCAATERPNTTSALSPSTSYSTALYTSEESFGPSLVATTISSLPRSSAINSDNYCEEDIRHTASSIENIDLSDSLSLESQHTETGPN</sequence>
<dbReference type="OrthoDB" id="2290790at2759"/>
<keyword evidence="3" id="KW-1185">Reference proteome</keyword>
<protein>
    <submittedName>
        <fullName evidence="2">Uncharacterized protein</fullName>
    </submittedName>
</protein>
<evidence type="ECO:0000313" key="3">
    <source>
        <dbReference type="Proteomes" id="UP000193560"/>
    </source>
</evidence>
<dbReference type="EMBL" id="MCGE01000017">
    <property type="protein sequence ID" value="ORZ13227.1"/>
    <property type="molecule type" value="Genomic_DNA"/>
</dbReference>
<comment type="caution">
    <text evidence="2">The sequence shown here is derived from an EMBL/GenBank/DDBJ whole genome shotgun (WGS) entry which is preliminary data.</text>
</comment>
<evidence type="ECO:0000313" key="2">
    <source>
        <dbReference type="EMBL" id="ORZ13227.1"/>
    </source>
</evidence>
<feature type="region of interest" description="Disordered" evidence="1">
    <location>
        <begin position="350"/>
        <end position="417"/>
    </location>
</feature>
<dbReference type="Proteomes" id="UP000193560">
    <property type="component" value="Unassembled WGS sequence"/>
</dbReference>
<accession>A0A1X2IBB3</accession>
<dbReference type="STRING" id="90262.A0A1X2IBB3"/>
<feature type="region of interest" description="Disordered" evidence="1">
    <location>
        <begin position="14"/>
        <end position="33"/>
    </location>
</feature>
<organism evidence="2 3">
    <name type="scientific">Absidia repens</name>
    <dbReference type="NCBI Taxonomy" id="90262"/>
    <lineage>
        <taxon>Eukaryota</taxon>
        <taxon>Fungi</taxon>
        <taxon>Fungi incertae sedis</taxon>
        <taxon>Mucoromycota</taxon>
        <taxon>Mucoromycotina</taxon>
        <taxon>Mucoromycetes</taxon>
        <taxon>Mucorales</taxon>
        <taxon>Cunninghamellaceae</taxon>
        <taxon>Absidia</taxon>
    </lineage>
</organism>
<reference evidence="2 3" key="1">
    <citation type="submission" date="2016-07" db="EMBL/GenBank/DDBJ databases">
        <title>Pervasive Adenine N6-methylation of Active Genes in Fungi.</title>
        <authorList>
            <consortium name="DOE Joint Genome Institute"/>
            <person name="Mondo S.J."/>
            <person name="Dannebaum R.O."/>
            <person name="Kuo R.C."/>
            <person name="Labutti K."/>
            <person name="Haridas S."/>
            <person name="Kuo A."/>
            <person name="Salamov A."/>
            <person name="Ahrendt S.R."/>
            <person name="Lipzen A."/>
            <person name="Sullivan W."/>
            <person name="Andreopoulos W.B."/>
            <person name="Clum A."/>
            <person name="Lindquist E."/>
            <person name="Daum C."/>
            <person name="Ramamoorthy G.K."/>
            <person name="Gryganskyi A."/>
            <person name="Culley D."/>
            <person name="Magnuson J.K."/>
            <person name="James T.Y."/>
            <person name="O'Malley M.A."/>
            <person name="Stajich J.E."/>
            <person name="Spatafora J.W."/>
            <person name="Visel A."/>
            <person name="Grigoriev I.V."/>
        </authorList>
    </citation>
    <scope>NUCLEOTIDE SEQUENCE [LARGE SCALE GENOMIC DNA]</scope>
    <source>
        <strain evidence="2 3">NRRL 1336</strain>
    </source>
</reference>
<feature type="compositionally biased region" description="Low complexity" evidence="1">
    <location>
        <begin position="358"/>
        <end position="368"/>
    </location>
</feature>
<dbReference type="AlphaFoldDB" id="A0A1X2IBB3"/>
<evidence type="ECO:0000256" key="1">
    <source>
        <dbReference type="SAM" id="MobiDB-lite"/>
    </source>
</evidence>